<name>A4BJ75_9GAMM</name>
<dbReference type="Proteomes" id="UP000005953">
    <property type="component" value="Unassembled WGS sequence"/>
</dbReference>
<comment type="caution">
    <text evidence="1">The sequence shown here is derived from an EMBL/GenBank/DDBJ whole genome shotgun (WGS) entry which is preliminary data.</text>
</comment>
<dbReference type="OrthoDB" id="5624951at2"/>
<organism evidence="1 2">
    <name type="scientific">Reinekea blandensis MED297</name>
    <dbReference type="NCBI Taxonomy" id="314283"/>
    <lineage>
        <taxon>Bacteria</taxon>
        <taxon>Pseudomonadati</taxon>
        <taxon>Pseudomonadota</taxon>
        <taxon>Gammaproteobacteria</taxon>
        <taxon>Oceanospirillales</taxon>
        <taxon>Saccharospirillaceae</taxon>
        <taxon>Reinekea</taxon>
    </lineage>
</organism>
<dbReference type="STRING" id="314283.MED297_05269"/>
<dbReference type="EMBL" id="AAOE01000031">
    <property type="protein sequence ID" value="EAR07828.1"/>
    <property type="molecule type" value="Genomic_DNA"/>
</dbReference>
<accession>A4BJ75</accession>
<evidence type="ECO:0000313" key="2">
    <source>
        <dbReference type="Proteomes" id="UP000005953"/>
    </source>
</evidence>
<dbReference type="HOGENOM" id="CLU_166932_0_0_6"/>
<evidence type="ECO:0000313" key="1">
    <source>
        <dbReference type="EMBL" id="EAR07828.1"/>
    </source>
</evidence>
<proteinExistence type="predicted"/>
<dbReference type="RefSeq" id="WP_008048142.1">
    <property type="nucleotide sequence ID" value="NZ_CH724155.1"/>
</dbReference>
<sequence>MAKQPEDYWPDERRAIKAVQIAFDISTDAQRRIKTSAIKADRTPSDQIRSILGLPVKKPVRPRLTISLSADEMALLAERYGIDPADHLAIKERAAQELLQWSQTSSAEE</sequence>
<keyword evidence="2" id="KW-1185">Reference proteome</keyword>
<dbReference type="AlphaFoldDB" id="A4BJ75"/>
<protein>
    <submittedName>
        <fullName evidence="1">Uncharacterized protein</fullName>
    </submittedName>
</protein>
<gene>
    <name evidence="1" type="ORF">MED297_05269</name>
</gene>
<reference evidence="1 2" key="1">
    <citation type="submission" date="2006-02" db="EMBL/GenBank/DDBJ databases">
        <authorList>
            <person name="Pinhassi J."/>
            <person name="Pedros-Alio C."/>
            <person name="Ferriera S."/>
            <person name="Johnson J."/>
            <person name="Kravitz S."/>
            <person name="Halpern A."/>
            <person name="Remington K."/>
            <person name="Beeson K."/>
            <person name="Tran B."/>
            <person name="Rogers Y.-H."/>
            <person name="Friedman R."/>
            <person name="Venter J.C."/>
        </authorList>
    </citation>
    <scope>NUCLEOTIDE SEQUENCE [LARGE SCALE GENOMIC DNA]</scope>
    <source>
        <strain evidence="1 2">MED297</strain>
    </source>
</reference>